<sequence>MTRAVKDLEAGSVYITISLPHPVDDDVEFRIRIRDRKPGPSGEIDIATYETHCTRDLAQEEFSWGLYFHRASRDGVRYSLKRQQGGSAGRRSALFRLDRQQVSSSPRLQCQVVGLVRVLRVPPILCEELTWYMDWLALQSHVTATRSFIWATSMYLRTWHHTVRMLNNPSLAYGTRFDVNLFLREALGFAYAHVDYAMGGQLPRPIIKSAFGTELGVLEEDSAAGKALQLRGGTHSHSQTWAQKASAWDAVA</sequence>
<dbReference type="Proteomes" id="UP000027002">
    <property type="component" value="Chromosome 1"/>
</dbReference>
<dbReference type="EMBL" id="CP072753">
    <property type="protein sequence ID" value="QUC15867.1"/>
    <property type="molecule type" value="Genomic_DNA"/>
</dbReference>
<dbReference type="EMBL" id="BBTG02000063">
    <property type="protein sequence ID" value="GAO18995.1"/>
    <property type="molecule type" value="Genomic_DNA"/>
</dbReference>
<name>A0A063BMK7_USTVR</name>
<evidence type="ECO:0000313" key="1">
    <source>
        <dbReference type="EMBL" id="GAO18995.1"/>
    </source>
</evidence>
<dbReference type="STRING" id="1159556.A0A063BMK7"/>
<reference evidence="2" key="3">
    <citation type="submission" date="2020-03" db="EMBL/GenBank/DDBJ databases">
        <title>A mixture of massive structural variations and highly conserved coding sequences in Ustilaginoidea virens genome.</title>
        <authorList>
            <person name="Zhang K."/>
            <person name="Zhao Z."/>
            <person name="Zhang Z."/>
            <person name="Li Y."/>
            <person name="Hsiang T."/>
            <person name="Sun W."/>
        </authorList>
    </citation>
    <scope>NUCLEOTIDE SEQUENCE</scope>
    <source>
        <strain evidence="2">UV-8b</strain>
    </source>
</reference>
<reference evidence="1" key="1">
    <citation type="journal article" date="2016" name="Genome Announc.">
        <title>Genome Sequence of Ustilaginoidea virens IPU010, a Rice Pathogenic Fungus Causing False Smut.</title>
        <authorList>
            <person name="Kumagai T."/>
            <person name="Ishii T."/>
            <person name="Terai G."/>
            <person name="Umemura M."/>
            <person name="Machida M."/>
            <person name="Asai K."/>
        </authorList>
    </citation>
    <scope>NUCLEOTIDE SEQUENCE [LARGE SCALE GENOMIC DNA]</scope>
    <source>
        <strain evidence="1">IPU010</strain>
    </source>
</reference>
<dbReference type="Proteomes" id="UP000054053">
    <property type="component" value="Unassembled WGS sequence"/>
</dbReference>
<keyword evidence="3" id="KW-1185">Reference proteome</keyword>
<dbReference type="RefSeq" id="XP_042993540.1">
    <property type="nucleotide sequence ID" value="XM_043137606.1"/>
</dbReference>
<dbReference type="KEGG" id="uvi:66060886"/>
<dbReference type="OrthoDB" id="4973143at2759"/>
<proteinExistence type="predicted"/>
<evidence type="ECO:0000313" key="4">
    <source>
        <dbReference type="Proteomes" id="UP000054053"/>
    </source>
</evidence>
<protein>
    <submittedName>
        <fullName evidence="1">Uncharacterized protein</fullName>
    </submittedName>
</protein>
<reference evidence="4" key="2">
    <citation type="journal article" date="2016" name="Genome Announc.">
        <title>Genome sequence of Ustilaginoidea virens IPU010, a rice pathogenic fungus causing false smut.</title>
        <authorList>
            <person name="Kumagai T."/>
            <person name="Ishii T."/>
            <person name="Terai G."/>
            <person name="Umemura M."/>
            <person name="Machida M."/>
            <person name="Asai K."/>
        </authorList>
    </citation>
    <scope>NUCLEOTIDE SEQUENCE [LARGE SCALE GENOMIC DNA]</scope>
    <source>
        <strain evidence="4">IPU010</strain>
    </source>
</reference>
<organism evidence="1 4">
    <name type="scientific">Ustilaginoidea virens</name>
    <name type="common">Rice false smut fungus</name>
    <name type="synonym">Villosiclava virens</name>
    <dbReference type="NCBI Taxonomy" id="1159556"/>
    <lineage>
        <taxon>Eukaryota</taxon>
        <taxon>Fungi</taxon>
        <taxon>Dikarya</taxon>
        <taxon>Ascomycota</taxon>
        <taxon>Pezizomycotina</taxon>
        <taxon>Sordariomycetes</taxon>
        <taxon>Hypocreomycetidae</taxon>
        <taxon>Hypocreales</taxon>
        <taxon>Clavicipitaceae</taxon>
        <taxon>Ustilaginoidea</taxon>
    </lineage>
</organism>
<evidence type="ECO:0000313" key="3">
    <source>
        <dbReference type="Proteomes" id="UP000027002"/>
    </source>
</evidence>
<dbReference type="GeneID" id="66060886"/>
<dbReference type="HOGENOM" id="CLU_056593_1_0_1"/>
<evidence type="ECO:0000313" key="2">
    <source>
        <dbReference type="EMBL" id="QUC15867.1"/>
    </source>
</evidence>
<accession>A0A063BMK7</accession>
<dbReference type="AlphaFoldDB" id="A0A063BMK7"/>
<gene>
    <name evidence="2" type="ORF">UV8b_00108</name>
    <name evidence="1" type="ORF">UVI_02060680</name>
</gene>